<evidence type="ECO:0000256" key="6">
    <source>
        <dbReference type="SAM" id="Phobius"/>
    </source>
</evidence>
<evidence type="ECO:0000256" key="5">
    <source>
        <dbReference type="ARBA" id="ARBA00023136"/>
    </source>
</evidence>
<evidence type="ECO:0000256" key="2">
    <source>
        <dbReference type="ARBA" id="ARBA00022475"/>
    </source>
</evidence>
<keyword evidence="5 6" id="KW-0472">Membrane</keyword>
<evidence type="ECO:0000256" key="4">
    <source>
        <dbReference type="ARBA" id="ARBA00022989"/>
    </source>
</evidence>
<feature type="transmembrane region" description="Helical" evidence="6">
    <location>
        <begin position="325"/>
        <end position="349"/>
    </location>
</feature>
<dbReference type="RefSeq" id="WP_320507823.1">
    <property type="nucleotide sequence ID" value="NZ_JAXCLW010000002.1"/>
</dbReference>
<evidence type="ECO:0000256" key="1">
    <source>
        <dbReference type="ARBA" id="ARBA00004651"/>
    </source>
</evidence>
<evidence type="ECO:0000313" key="7">
    <source>
        <dbReference type="EMBL" id="MDY0882761.1"/>
    </source>
</evidence>
<comment type="caution">
    <text evidence="7">The sequence shown here is derived from an EMBL/GenBank/DDBJ whole genome shotgun (WGS) entry which is preliminary data.</text>
</comment>
<feature type="transmembrane region" description="Helical" evidence="6">
    <location>
        <begin position="165"/>
        <end position="182"/>
    </location>
</feature>
<dbReference type="EMBL" id="JAXCLW010000002">
    <property type="protein sequence ID" value="MDY0882761.1"/>
    <property type="molecule type" value="Genomic_DNA"/>
</dbReference>
<keyword evidence="4 6" id="KW-1133">Transmembrane helix</keyword>
<feature type="transmembrane region" description="Helical" evidence="6">
    <location>
        <begin position="36"/>
        <end position="54"/>
    </location>
</feature>
<feature type="transmembrane region" description="Helical" evidence="6">
    <location>
        <begin position="249"/>
        <end position="270"/>
    </location>
</feature>
<comment type="subcellular location">
    <subcellularLocation>
        <location evidence="1">Cell membrane</location>
        <topology evidence="1">Multi-pass membrane protein</topology>
    </subcellularLocation>
</comment>
<evidence type="ECO:0000313" key="8">
    <source>
        <dbReference type="Proteomes" id="UP001279642"/>
    </source>
</evidence>
<name>A0ABU5E9D2_9PROT</name>
<gene>
    <name evidence="7" type="ORF">SMD27_07895</name>
</gene>
<feature type="transmembrane region" description="Helical" evidence="6">
    <location>
        <begin position="140"/>
        <end position="159"/>
    </location>
</feature>
<feature type="transmembrane region" description="Helical" evidence="6">
    <location>
        <begin position="384"/>
        <end position="403"/>
    </location>
</feature>
<dbReference type="Pfam" id="PF01943">
    <property type="entry name" value="Polysacc_synt"/>
    <property type="match status" value="1"/>
</dbReference>
<dbReference type="PANTHER" id="PTHR30250">
    <property type="entry name" value="PST FAMILY PREDICTED COLANIC ACID TRANSPORTER"/>
    <property type="match status" value="1"/>
</dbReference>
<dbReference type="InterPro" id="IPR050833">
    <property type="entry name" value="Poly_Biosynth_Transport"/>
</dbReference>
<feature type="transmembrane region" description="Helical" evidence="6">
    <location>
        <begin position="75"/>
        <end position="97"/>
    </location>
</feature>
<reference evidence="7 8" key="1">
    <citation type="journal article" date="2016" name="Antonie Van Leeuwenhoek">
        <title>Dongia soli sp. nov., isolated from soil from Dokdo, Korea.</title>
        <authorList>
            <person name="Kim D.U."/>
            <person name="Lee H."/>
            <person name="Kim H."/>
            <person name="Kim S.G."/>
            <person name="Ka J.O."/>
        </authorList>
    </citation>
    <scope>NUCLEOTIDE SEQUENCE [LARGE SCALE GENOMIC DNA]</scope>
    <source>
        <strain evidence="7 8">D78</strain>
    </source>
</reference>
<keyword evidence="8" id="KW-1185">Reference proteome</keyword>
<dbReference type="InterPro" id="IPR002797">
    <property type="entry name" value="Polysacc_synth"/>
</dbReference>
<feature type="transmembrane region" description="Helical" evidence="6">
    <location>
        <begin position="361"/>
        <end position="378"/>
    </location>
</feature>
<proteinExistence type="predicted"/>
<sequence length="429" mass="46095">MASLKRNVGWTLAGNVFYSGCQWAILMVLAKLSSASTVGLFSLALAVTSPVLSLSNCQLRTIQAADARGRFSFPIYFGFRLICTSLALIAIAVIAVYTRSDELGMAVIFAVGLFKAAESISDIVYGFLQKHENMRIISQSMMIKGILAICGIAAGQLIFDSLLAGALLIFAGWTLLLLIYDLPQARKLVQREGLSAREGLMPHFSTGQFRQVFTLAIPMALVLMANTLAVNTPRYALAHWAGDAELGYFASIAYLIVALNLVTTAINNTILPRFAVYHMTDTKKFIRLMTVGLAFIWGIGLLAVLVTFFAGPLILRLLYTPAYSAYAPLLVLMMIVGCMLNSSALFGTAVTAAQSYWPQTLNALLFLAVAAGASLVLVPKSGAYGAAEALLLASAVQMLAFAMTTIRMCRRMPANGQSSKEPISEPAAQ</sequence>
<evidence type="ECO:0000256" key="3">
    <source>
        <dbReference type="ARBA" id="ARBA00022692"/>
    </source>
</evidence>
<keyword evidence="2" id="KW-1003">Cell membrane</keyword>
<dbReference type="Proteomes" id="UP001279642">
    <property type="component" value="Unassembled WGS sequence"/>
</dbReference>
<keyword evidence="3 6" id="KW-0812">Transmembrane</keyword>
<feature type="transmembrane region" description="Helical" evidence="6">
    <location>
        <begin position="212"/>
        <end position="229"/>
    </location>
</feature>
<feature type="transmembrane region" description="Helical" evidence="6">
    <location>
        <begin position="103"/>
        <end position="128"/>
    </location>
</feature>
<accession>A0ABU5E9D2</accession>
<protein>
    <submittedName>
        <fullName evidence="7">Oligosaccharide flippase family protein</fullName>
    </submittedName>
</protein>
<organism evidence="7 8">
    <name type="scientific">Dongia soli</name>
    <dbReference type="NCBI Taxonomy" id="600628"/>
    <lineage>
        <taxon>Bacteria</taxon>
        <taxon>Pseudomonadati</taxon>
        <taxon>Pseudomonadota</taxon>
        <taxon>Alphaproteobacteria</taxon>
        <taxon>Rhodospirillales</taxon>
        <taxon>Dongiaceae</taxon>
        <taxon>Dongia</taxon>
    </lineage>
</organism>
<dbReference type="PANTHER" id="PTHR30250:SF11">
    <property type="entry name" value="O-ANTIGEN TRANSPORTER-RELATED"/>
    <property type="match status" value="1"/>
</dbReference>
<feature type="transmembrane region" description="Helical" evidence="6">
    <location>
        <begin position="291"/>
        <end position="319"/>
    </location>
</feature>
<feature type="transmembrane region" description="Helical" evidence="6">
    <location>
        <begin position="12"/>
        <end position="30"/>
    </location>
</feature>